<evidence type="ECO:0000313" key="3">
    <source>
        <dbReference type="Proteomes" id="UP000735302"/>
    </source>
</evidence>
<keyword evidence="1" id="KW-0732">Signal</keyword>
<feature type="signal peptide" evidence="1">
    <location>
        <begin position="1"/>
        <end position="29"/>
    </location>
</feature>
<dbReference type="Proteomes" id="UP000735302">
    <property type="component" value="Unassembled WGS sequence"/>
</dbReference>
<dbReference type="GO" id="GO:0003964">
    <property type="term" value="F:RNA-directed DNA polymerase activity"/>
    <property type="evidence" value="ECO:0007669"/>
    <property type="project" value="UniProtKB-KW"/>
</dbReference>
<protein>
    <submittedName>
        <fullName evidence="2">Reverse transcriptase</fullName>
    </submittedName>
</protein>
<sequence>MEIHTSMGSSISVILFGLTMEVILRAAEGSASPADLGGGCYMPSLRVLMDDTTILCFNGNQTCRMLLRLDTLMNWSRMSSNPKKSRSLSIKNSKLDEDVWFKIASPDIPRTSQDPVKSLGRWYNSSLKDTKHESEALEQASVRLQAINKCGLSQSSCGHF</sequence>
<feature type="chain" id="PRO_5043315700" evidence="1">
    <location>
        <begin position="30"/>
        <end position="160"/>
    </location>
</feature>
<dbReference type="AlphaFoldDB" id="A0AAV4BFS6"/>
<comment type="caution">
    <text evidence="2">The sequence shown here is derived from an EMBL/GenBank/DDBJ whole genome shotgun (WGS) entry which is preliminary data.</text>
</comment>
<dbReference type="EMBL" id="BLXT01004907">
    <property type="protein sequence ID" value="GFO17955.1"/>
    <property type="molecule type" value="Genomic_DNA"/>
</dbReference>
<gene>
    <name evidence="2" type="ORF">PoB_004446000</name>
</gene>
<evidence type="ECO:0000256" key="1">
    <source>
        <dbReference type="SAM" id="SignalP"/>
    </source>
</evidence>
<keyword evidence="3" id="KW-1185">Reference proteome</keyword>
<accession>A0AAV4BFS6</accession>
<keyword evidence="2" id="KW-0808">Transferase</keyword>
<proteinExistence type="predicted"/>
<name>A0AAV4BFS6_9GAST</name>
<keyword evidence="2" id="KW-0695">RNA-directed DNA polymerase</keyword>
<evidence type="ECO:0000313" key="2">
    <source>
        <dbReference type="EMBL" id="GFO17955.1"/>
    </source>
</evidence>
<reference evidence="2 3" key="1">
    <citation type="journal article" date="2021" name="Elife">
        <title>Chloroplast acquisition without the gene transfer in kleptoplastic sea slugs, Plakobranchus ocellatus.</title>
        <authorList>
            <person name="Maeda T."/>
            <person name="Takahashi S."/>
            <person name="Yoshida T."/>
            <person name="Shimamura S."/>
            <person name="Takaki Y."/>
            <person name="Nagai Y."/>
            <person name="Toyoda A."/>
            <person name="Suzuki Y."/>
            <person name="Arimoto A."/>
            <person name="Ishii H."/>
            <person name="Satoh N."/>
            <person name="Nishiyama T."/>
            <person name="Hasebe M."/>
            <person name="Maruyama T."/>
            <person name="Minagawa J."/>
            <person name="Obokata J."/>
            <person name="Shigenobu S."/>
        </authorList>
    </citation>
    <scope>NUCLEOTIDE SEQUENCE [LARGE SCALE GENOMIC DNA]</scope>
</reference>
<keyword evidence="2" id="KW-0548">Nucleotidyltransferase</keyword>
<organism evidence="2 3">
    <name type="scientific">Plakobranchus ocellatus</name>
    <dbReference type="NCBI Taxonomy" id="259542"/>
    <lineage>
        <taxon>Eukaryota</taxon>
        <taxon>Metazoa</taxon>
        <taxon>Spiralia</taxon>
        <taxon>Lophotrochozoa</taxon>
        <taxon>Mollusca</taxon>
        <taxon>Gastropoda</taxon>
        <taxon>Heterobranchia</taxon>
        <taxon>Euthyneura</taxon>
        <taxon>Panpulmonata</taxon>
        <taxon>Sacoglossa</taxon>
        <taxon>Placobranchoidea</taxon>
        <taxon>Plakobranchidae</taxon>
        <taxon>Plakobranchus</taxon>
    </lineage>
</organism>